<proteinExistence type="predicted"/>
<evidence type="ECO:0000313" key="3">
    <source>
        <dbReference type="Proteomes" id="UP000233256"/>
    </source>
</evidence>
<name>A0A2N1PS55_9BACT</name>
<evidence type="ECO:0000313" key="2">
    <source>
        <dbReference type="EMBL" id="PKK91102.1"/>
    </source>
</evidence>
<gene>
    <name evidence="2" type="ORF">CVV64_04850</name>
</gene>
<comment type="caution">
    <text evidence="2">The sequence shown here is derived from an EMBL/GenBank/DDBJ whole genome shotgun (WGS) entry which is preliminary data.</text>
</comment>
<protein>
    <submittedName>
        <fullName evidence="2">Uncharacterized protein</fullName>
    </submittedName>
</protein>
<sequence length="94" mass="10284">MIGINDWKLFPSASTAKSHTSAGSASEPSASSKAAAWPDHYSSMAWSVTHMTTDWPAAHIREHENDSKNKETEKATSVHDRLSSFKTLVVTVIK</sequence>
<dbReference type="AlphaFoldDB" id="A0A2N1PS55"/>
<evidence type="ECO:0000256" key="1">
    <source>
        <dbReference type="SAM" id="MobiDB-lite"/>
    </source>
</evidence>
<accession>A0A2N1PS55</accession>
<dbReference type="Proteomes" id="UP000233256">
    <property type="component" value="Unassembled WGS sequence"/>
</dbReference>
<feature type="compositionally biased region" description="Low complexity" evidence="1">
    <location>
        <begin position="21"/>
        <end position="35"/>
    </location>
</feature>
<reference evidence="2 3" key="1">
    <citation type="journal article" date="2017" name="ISME J.">
        <title>Potential for microbial H2 and metal transformations associated with novel bacteria and archaea in deep terrestrial subsurface sediments.</title>
        <authorList>
            <person name="Hernsdorf A.W."/>
            <person name="Amano Y."/>
            <person name="Miyakawa K."/>
            <person name="Ise K."/>
            <person name="Suzuki Y."/>
            <person name="Anantharaman K."/>
            <person name="Probst A."/>
            <person name="Burstein D."/>
            <person name="Thomas B.C."/>
            <person name="Banfield J.F."/>
        </authorList>
    </citation>
    <scope>NUCLEOTIDE SEQUENCE [LARGE SCALE GENOMIC DNA]</scope>
    <source>
        <strain evidence="2">HGW-Wallbacteria-1</strain>
    </source>
</reference>
<feature type="region of interest" description="Disordered" evidence="1">
    <location>
        <begin position="13"/>
        <end position="35"/>
    </location>
</feature>
<organism evidence="2 3">
    <name type="scientific">Candidatus Wallbacteria bacterium HGW-Wallbacteria-1</name>
    <dbReference type="NCBI Taxonomy" id="2013854"/>
    <lineage>
        <taxon>Bacteria</taxon>
        <taxon>Candidatus Walliibacteriota</taxon>
    </lineage>
</organism>
<dbReference type="EMBL" id="PGXC01000003">
    <property type="protein sequence ID" value="PKK91102.1"/>
    <property type="molecule type" value="Genomic_DNA"/>
</dbReference>